<keyword evidence="2 5" id="KW-0547">Nucleotide-binding</keyword>
<dbReference type="InterPro" id="IPR027417">
    <property type="entry name" value="P-loop_NTPase"/>
</dbReference>
<dbReference type="GO" id="GO:0005737">
    <property type="term" value="C:cytoplasm"/>
    <property type="evidence" value="ECO:0007669"/>
    <property type="project" value="UniProtKB-SubCell"/>
</dbReference>
<evidence type="ECO:0000256" key="2">
    <source>
        <dbReference type="ARBA" id="ARBA00022741"/>
    </source>
</evidence>
<dbReference type="CDD" id="cd02022">
    <property type="entry name" value="DPCK"/>
    <property type="match status" value="1"/>
</dbReference>
<comment type="subcellular location">
    <subcellularLocation>
        <location evidence="5">Cytoplasm</location>
    </subcellularLocation>
</comment>
<dbReference type="SUPFAM" id="SSF52540">
    <property type="entry name" value="P-loop containing nucleoside triphosphate hydrolases"/>
    <property type="match status" value="1"/>
</dbReference>
<comment type="function">
    <text evidence="5">Catalyzes the phosphorylation of the 3'-hydroxyl group of dephosphocoenzyme A to form coenzyme A.</text>
</comment>
<dbReference type="Pfam" id="PF01121">
    <property type="entry name" value="CoaE"/>
    <property type="match status" value="1"/>
</dbReference>
<dbReference type="GO" id="GO:0004140">
    <property type="term" value="F:dephospho-CoA kinase activity"/>
    <property type="evidence" value="ECO:0007669"/>
    <property type="project" value="UniProtKB-UniRule"/>
</dbReference>
<keyword evidence="5 7" id="KW-0808">Transferase</keyword>
<dbReference type="InterPro" id="IPR001977">
    <property type="entry name" value="Depp_CoAkinase"/>
</dbReference>
<organism evidence="7 8">
    <name type="scientific">Hwanghaeella grinnelliae</name>
    <dbReference type="NCBI Taxonomy" id="2500179"/>
    <lineage>
        <taxon>Bacteria</taxon>
        <taxon>Pseudomonadati</taxon>
        <taxon>Pseudomonadota</taxon>
        <taxon>Alphaproteobacteria</taxon>
        <taxon>Rhodospirillales</taxon>
        <taxon>Rhodospirillaceae</taxon>
        <taxon>Hwanghaeella</taxon>
    </lineage>
</organism>
<dbReference type="EC" id="2.7.1.24" evidence="5 6"/>
<keyword evidence="5" id="KW-0963">Cytoplasm</keyword>
<comment type="caution">
    <text evidence="7">The sequence shown here is derived from an EMBL/GenBank/DDBJ whole genome shotgun (WGS) entry which is preliminary data.</text>
</comment>
<name>A0A3S2VPC7_9PROT</name>
<keyword evidence="8" id="KW-1185">Reference proteome</keyword>
<keyword evidence="5 7" id="KW-0418">Kinase</keyword>
<dbReference type="PANTHER" id="PTHR10695:SF46">
    <property type="entry name" value="BIFUNCTIONAL COENZYME A SYNTHASE-RELATED"/>
    <property type="match status" value="1"/>
</dbReference>
<evidence type="ECO:0000313" key="7">
    <source>
        <dbReference type="EMBL" id="RVU36234.1"/>
    </source>
</evidence>
<reference evidence="8" key="1">
    <citation type="submission" date="2019-01" db="EMBL/GenBank/DDBJ databases">
        <title>Gri0909 isolated from a small marine red alga.</title>
        <authorList>
            <person name="Kim J."/>
            <person name="Jeong S.E."/>
            <person name="Jeon C.O."/>
        </authorList>
    </citation>
    <scope>NUCLEOTIDE SEQUENCE [LARGE SCALE GENOMIC DNA]</scope>
    <source>
        <strain evidence="8">Gri0909</strain>
    </source>
</reference>
<dbReference type="AlphaFoldDB" id="A0A3S2VPC7"/>
<dbReference type="Gene3D" id="3.40.50.300">
    <property type="entry name" value="P-loop containing nucleotide triphosphate hydrolases"/>
    <property type="match status" value="1"/>
</dbReference>
<dbReference type="RefSeq" id="WP_127765710.1">
    <property type="nucleotide sequence ID" value="NZ_SADE01000002.1"/>
</dbReference>
<dbReference type="NCBIfam" id="TIGR00152">
    <property type="entry name" value="dephospho-CoA kinase"/>
    <property type="match status" value="1"/>
</dbReference>
<feature type="binding site" evidence="5">
    <location>
        <begin position="11"/>
        <end position="16"/>
    </location>
    <ligand>
        <name>ATP</name>
        <dbReference type="ChEBI" id="CHEBI:30616"/>
    </ligand>
</feature>
<dbReference type="Proteomes" id="UP000287447">
    <property type="component" value="Unassembled WGS sequence"/>
</dbReference>
<dbReference type="GO" id="GO:0005524">
    <property type="term" value="F:ATP binding"/>
    <property type="evidence" value="ECO:0007669"/>
    <property type="project" value="UniProtKB-UniRule"/>
</dbReference>
<evidence type="ECO:0000256" key="6">
    <source>
        <dbReference type="NCBIfam" id="TIGR00152"/>
    </source>
</evidence>
<keyword evidence="3 5" id="KW-0067">ATP-binding</keyword>
<proteinExistence type="inferred from homology"/>
<evidence type="ECO:0000256" key="5">
    <source>
        <dbReference type="HAMAP-Rule" id="MF_00376"/>
    </source>
</evidence>
<dbReference type="EMBL" id="SADE01000002">
    <property type="protein sequence ID" value="RVU36234.1"/>
    <property type="molecule type" value="Genomic_DNA"/>
</dbReference>
<dbReference type="OrthoDB" id="9812943at2"/>
<comment type="similarity">
    <text evidence="1 5">Belongs to the CoaE family.</text>
</comment>
<evidence type="ECO:0000313" key="8">
    <source>
        <dbReference type="Proteomes" id="UP000287447"/>
    </source>
</evidence>
<gene>
    <name evidence="5" type="primary">coaE</name>
    <name evidence="7" type="ORF">EOI86_13520</name>
</gene>
<dbReference type="UniPathway" id="UPA00241">
    <property type="reaction ID" value="UER00356"/>
</dbReference>
<comment type="pathway">
    <text evidence="5">Cofactor biosynthesis; coenzyme A biosynthesis; CoA from (R)-pantothenate: step 5/5.</text>
</comment>
<sequence>MFVIGLTGSIGMGKSTTTAMFRKRGVPVQDADAIVHGLMALGGKAVPAIEAAFPGVTKDGAVDRTELGKRVFGDPAALKKLESILHPMVSAERMGFLRRAALRRKRVVLVDVPLLFETHGERKCDMTVLVTAPHFVQASRVLARPGVTRDRLDAIRNKQMPDAAKRRLADAVVNTGLGKRPVRRAVAKILKQAKSRRGRIWPPRTGRYTPGSARPIILSWLRKI</sequence>
<evidence type="ECO:0000256" key="3">
    <source>
        <dbReference type="ARBA" id="ARBA00022840"/>
    </source>
</evidence>
<evidence type="ECO:0000256" key="4">
    <source>
        <dbReference type="ARBA" id="ARBA00022993"/>
    </source>
</evidence>
<dbReference type="PANTHER" id="PTHR10695">
    <property type="entry name" value="DEPHOSPHO-COA KINASE-RELATED"/>
    <property type="match status" value="1"/>
</dbReference>
<protein>
    <recommendedName>
        <fullName evidence="5 6">Dephospho-CoA kinase</fullName>
        <ecNumber evidence="5 6">2.7.1.24</ecNumber>
    </recommendedName>
    <alternativeName>
        <fullName evidence="5">Dephosphocoenzyme A kinase</fullName>
    </alternativeName>
</protein>
<dbReference type="PROSITE" id="PS51219">
    <property type="entry name" value="DPCK"/>
    <property type="match status" value="1"/>
</dbReference>
<comment type="catalytic activity">
    <reaction evidence="5">
        <text>3'-dephospho-CoA + ATP = ADP + CoA + H(+)</text>
        <dbReference type="Rhea" id="RHEA:18245"/>
        <dbReference type="ChEBI" id="CHEBI:15378"/>
        <dbReference type="ChEBI" id="CHEBI:30616"/>
        <dbReference type="ChEBI" id="CHEBI:57287"/>
        <dbReference type="ChEBI" id="CHEBI:57328"/>
        <dbReference type="ChEBI" id="CHEBI:456216"/>
        <dbReference type="EC" id="2.7.1.24"/>
    </reaction>
</comment>
<evidence type="ECO:0000256" key="1">
    <source>
        <dbReference type="ARBA" id="ARBA00009018"/>
    </source>
</evidence>
<dbReference type="GO" id="GO:0015937">
    <property type="term" value="P:coenzyme A biosynthetic process"/>
    <property type="evidence" value="ECO:0007669"/>
    <property type="project" value="UniProtKB-UniRule"/>
</dbReference>
<keyword evidence="4 5" id="KW-0173">Coenzyme A biosynthesis</keyword>
<dbReference type="HAMAP" id="MF_00376">
    <property type="entry name" value="Dephospho_CoA_kinase"/>
    <property type="match status" value="1"/>
</dbReference>
<accession>A0A3S2VPC7</accession>